<reference evidence="1 2" key="1">
    <citation type="journal article" date="2014" name="Genome Biol. Evol.">
        <title>The genome of the myxosporean Thelohanellus kitauei shows adaptations to nutrient acquisition within its fish host.</title>
        <authorList>
            <person name="Yang Y."/>
            <person name="Xiong J."/>
            <person name="Zhou Z."/>
            <person name="Huo F."/>
            <person name="Miao W."/>
            <person name="Ran C."/>
            <person name="Liu Y."/>
            <person name="Zhang J."/>
            <person name="Feng J."/>
            <person name="Wang M."/>
            <person name="Wang M."/>
            <person name="Wang L."/>
            <person name="Yao B."/>
        </authorList>
    </citation>
    <scope>NUCLEOTIDE SEQUENCE [LARGE SCALE GENOMIC DNA]</scope>
    <source>
        <strain evidence="1">Wuqing</strain>
    </source>
</reference>
<organism evidence="1 2">
    <name type="scientific">Thelohanellus kitauei</name>
    <name type="common">Myxosporean</name>
    <dbReference type="NCBI Taxonomy" id="669202"/>
    <lineage>
        <taxon>Eukaryota</taxon>
        <taxon>Metazoa</taxon>
        <taxon>Cnidaria</taxon>
        <taxon>Myxozoa</taxon>
        <taxon>Myxosporea</taxon>
        <taxon>Bivalvulida</taxon>
        <taxon>Platysporina</taxon>
        <taxon>Myxobolidae</taxon>
        <taxon>Thelohanellus</taxon>
    </lineage>
</organism>
<protein>
    <submittedName>
        <fullName evidence="1">Uncharacterized protein</fullName>
    </submittedName>
</protein>
<evidence type="ECO:0000313" key="2">
    <source>
        <dbReference type="Proteomes" id="UP000031668"/>
    </source>
</evidence>
<dbReference type="AlphaFoldDB" id="A0A0C2ICE4"/>
<evidence type="ECO:0000313" key="1">
    <source>
        <dbReference type="EMBL" id="KII63008.1"/>
    </source>
</evidence>
<proteinExistence type="predicted"/>
<dbReference type="Proteomes" id="UP000031668">
    <property type="component" value="Unassembled WGS sequence"/>
</dbReference>
<dbReference type="EMBL" id="JWZT01004812">
    <property type="protein sequence ID" value="KII63008.1"/>
    <property type="molecule type" value="Genomic_DNA"/>
</dbReference>
<accession>A0A0C2ICE4</accession>
<gene>
    <name evidence="1" type="ORF">RF11_02100</name>
</gene>
<sequence>MEAILELLRKFRSLISASVGTVLKCQPWLPLSQSWFSSRSKTHGYTTAVDLCLKGSKDQCGHPRASEESRRVSKYPEGKRAFKISSGVCGLVWLARASGLFTLAALREALPKSLLPRD</sequence>
<name>A0A0C2ICE4_THEKT</name>
<comment type="caution">
    <text evidence="1">The sequence shown here is derived from an EMBL/GenBank/DDBJ whole genome shotgun (WGS) entry which is preliminary data.</text>
</comment>
<keyword evidence="2" id="KW-1185">Reference proteome</keyword>